<comment type="caution">
    <text evidence="2">The sequence shown here is derived from an EMBL/GenBank/DDBJ whole genome shotgun (WGS) entry which is preliminary data.</text>
</comment>
<protein>
    <submittedName>
        <fullName evidence="2">CoA-binding protein</fullName>
    </submittedName>
</protein>
<dbReference type="Pfam" id="PF13380">
    <property type="entry name" value="CoA_binding_2"/>
    <property type="match status" value="1"/>
</dbReference>
<accession>A0A317EKH8</accession>
<gene>
    <name evidence="2" type="ORF">DHW03_06855</name>
</gene>
<dbReference type="EMBL" id="QGNZ01000002">
    <property type="protein sequence ID" value="PWS27330.1"/>
    <property type="molecule type" value="Genomic_DNA"/>
</dbReference>
<organism evidence="2 3">
    <name type="scientific">Pedobacter yonginense</name>
    <dbReference type="NCBI Taxonomy" id="651869"/>
    <lineage>
        <taxon>Bacteria</taxon>
        <taxon>Pseudomonadati</taxon>
        <taxon>Bacteroidota</taxon>
        <taxon>Sphingobacteriia</taxon>
        <taxon>Sphingobacteriales</taxon>
        <taxon>Sphingobacteriaceae</taxon>
        <taxon>Pedobacter</taxon>
    </lineage>
</organism>
<evidence type="ECO:0000259" key="1">
    <source>
        <dbReference type="Pfam" id="PF13380"/>
    </source>
</evidence>
<name>A0A317EKH8_9SPHI</name>
<dbReference type="Proteomes" id="UP000245379">
    <property type="component" value="Unassembled WGS sequence"/>
</dbReference>
<dbReference type="SUPFAM" id="SSF51735">
    <property type="entry name" value="NAD(P)-binding Rossmann-fold domains"/>
    <property type="match status" value="1"/>
</dbReference>
<keyword evidence="3" id="KW-1185">Reference proteome</keyword>
<dbReference type="Gene3D" id="3.40.50.720">
    <property type="entry name" value="NAD(P)-binding Rossmann-like Domain"/>
    <property type="match status" value="1"/>
</dbReference>
<sequence length="119" mass="13469">MKKTLIIGASLDPSRYSYKAAHMLKRFNHEIVNVGIKKGEVAGSEIEKPEIIHNDIDTITLYIGAALQEQYHNYIIDTKPKRVIFNPGTENYELEKLLDQHGIEPIEACTLVLLSTGQY</sequence>
<dbReference type="AlphaFoldDB" id="A0A317EKH8"/>
<dbReference type="RefSeq" id="WP_109925039.1">
    <property type="nucleotide sequence ID" value="NZ_QGNZ01000002.1"/>
</dbReference>
<reference evidence="2 3" key="1">
    <citation type="submission" date="2018-05" db="EMBL/GenBank/DDBJ databases">
        <title>Pedobacter paludis sp. nov., isolated from wetland soil.</title>
        <authorList>
            <person name="Zhang Y."/>
            <person name="Wang G."/>
        </authorList>
    </citation>
    <scope>NUCLEOTIDE SEQUENCE [LARGE SCALE GENOMIC DNA]</scope>
    <source>
        <strain evidence="2 3">KCTC22721</strain>
    </source>
</reference>
<dbReference type="OrthoDB" id="708726at2"/>
<dbReference type="InterPro" id="IPR036291">
    <property type="entry name" value="NAD(P)-bd_dom_sf"/>
</dbReference>
<dbReference type="InterPro" id="IPR003781">
    <property type="entry name" value="CoA-bd"/>
</dbReference>
<proteinExistence type="predicted"/>
<feature type="domain" description="CoA-binding" evidence="1">
    <location>
        <begin position="2"/>
        <end position="113"/>
    </location>
</feature>
<evidence type="ECO:0000313" key="2">
    <source>
        <dbReference type="EMBL" id="PWS27330.1"/>
    </source>
</evidence>
<evidence type="ECO:0000313" key="3">
    <source>
        <dbReference type="Proteomes" id="UP000245379"/>
    </source>
</evidence>